<evidence type="ECO:0000313" key="1">
    <source>
        <dbReference type="EMBL" id="BDI34454.1"/>
    </source>
</evidence>
<proteinExistence type="predicted"/>
<dbReference type="RefSeq" id="WP_119319816.1">
    <property type="nucleotide sequence ID" value="NZ_AP025739.1"/>
</dbReference>
<reference evidence="1 2" key="1">
    <citation type="journal article" date="2019" name="Int. J. Syst. Evol. Microbiol.">
        <title>Capsulimonas corticalis gen. nov., sp. nov., an aerobic capsulated bacterium, of a novel bacterial order, Capsulimonadales ord. nov., of the class Armatimonadia of the phylum Armatimonadetes.</title>
        <authorList>
            <person name="Li J."/>
            <person name="Kudo C."/>
            <person name="Tonouchi A."/>
        </authorList>
    </citation>
    <scope>NUCLEOTIDE SEQUENCE [LARGE SCALE GENOMIC DNA]</scope>
    <source>
        <strain evidence="1 2">AX-7</strain>
    </source>
</reference>
<dbReference type="AlphaFoldDB" id="A0A402CQX1"/>
<dbReference type="EMBL" id="AP025739">
    <property type="protein sequence ID" value="BDI34454.1"/>
    <property type="molecule type" value="Genomic_DNA"/>
</dbReference>
<protein>
    <submittedName>
        <fullName evidence="1">Uncharacterized protein</fullName>
    </submittedName>
</protein>
<name>A0A402CQX1_9BACT</name>
<dbReference type="Proteomes" id="UP000287394">
    <property type="component" value="Chromosome"/>
</dbReference>
<organism evidence="1 2">
    <name type="scientific">Capsulimonas corticalis</name>
    <dbReference type="NCBI Taxonomy" id="2219043"/>
    <lineage>
        <taxon>Bacteria</taxon>
        <taxon>Bacillati</taxon>
        <taxon>Armatimonadota</taxon>
        <taxon>Armatimonadia</taxon>
        <taxon>Capsulimonadales</taxon>
        <taxon>Capsulimonadaceae</taxon>
        <taxon>Capsulimonas</taxon>
    </lineage>
</organism>
<sequence>MPPATFNCTRCQAPLTPGSTQCTNCGLTFDTPVPYAAAPGYAAPPAKKTSPIAIIAIIGAVGCLPMIAIMAAILFPVFARAREKAREDVSMNNLRSLGLASLQFTQDHDEKLPPLDTMEHFKAAVSQYIPAQNGQDLYTEPGANVPYALNAKISKKSLETFSDPTKVVLIREAVPHSDGKIATVYVDGHVTLETPGP</sequence>
<keyword evidence="2" id="KW-1185">Reference proteome</keyword>
<gene>
    <name evidence="1" type="ORF">CCAX7_65050</name>
</gene>
<evidence type="ECO:0000313" key="2">
    <source>
        <dbReference type="Proteomes" id="UP000287394"/>
    </source>
</evidence>
<dbReference type="KEGG" id="ccot:CCAX7_65050"/>
<accession>A0A402CQX1</accession>